<keyword evidence="3" id="KW-1185">Reference proteome</keyword>
<dbReference type="Proteomes" id="UP000076761">
    <property type="component" value="Unassembled WGS sequence"/>
</dbReference>
<dbReference type="AlphaFoldDB" id="A0A165NRE5"/>
<reference evidence="2 3" key="1">
    <citation type="journal article" date="2016" name="Mol. Biol. Evol.">
        <title>Comparative Genomics of Early-Diverging Mushroom-Forming Fungi Provides Insights into the Origins of Lignocellulose Decay Capabilities.</title>
        <authorList>
            <person name="Nagy L.G."/>
            <person name="Riley R."/>
            <person name="Tritt A."/>
            <person name="Adam C."/>
            <person name="Daum C."/>
            <person name="Floudas D."/>
            <person name="Sun H."/>
            <person name="Yadav J.S."/>
            <person name="Pangilinan J."/>
            <person name="Larsson K.H."/>
            <person name="Matsuura K."/>
            <person name="Barry K."/>
            <person name="Labutti K."/>
            <person name="Kuo R."/>
            <person name="Ohm R.A."/>
            <person name="Bhattacharya S.S."/>
            <person name="Shirouzu T."/>
            <person name="Yoshinaga Y."/>
            <person name="Martin F.M."/>
            <person name="Grigoriev I.V."/>
            <person name="Hibbett D.S."/>
        </authorList>
    </citation>
    <scope>NUCLEOTIDE SEQUENCE [LARGE SCALE GENOMIC DNA]</scope>
    <source>
        <strain evidence="2 3">HHB14362 ss-1</strain>
    </source>
</reference>
<organism evidence="2 3">
    <name type="scientific">Neolentinus lepideus HHB14362 ss-1</name>
    <dbReference type="NCBI Taxonomy" id="1314782"/>
    <lineage>
        <taxon>Eukaryota</taxon>
        <taxon>Fungi</taxon>
        <taxon>Dikarya</taxon>
        <taxon>Basidiomycota</taxon>
        <taxon>Agaricomycotina</taxon>
        <taxon>Agaricomycetes</taxon>
        <taxon>Gloeophyllales</taxon>
        <taxon>Gloeophyllaceae</taxon>
        <taxon>Neolentinus</taxon>
    </lineage>
</organism>
<evidence type="ECO:0000256" key="1">
    <source>
        <dbReference type="SAM" id="MobiDB-lite"/>
    </source>
</evidence>
<evidence type="ECO:0000313" key="2">
    <source>
        <dbReference type="EMBL" id="KZT19998.1"/>
    </source>
</evidence>
<dbReference type="InParanoid" id="A0A165NRE5"/>
<dbReference type="STRING" id="1314782.A0A165NRE5"/>
<evidence type="ECO:0000313" key="3">
    <source>
        <dbReference type="Proteomes" id="UP000076761"/>
    </source>
</evidence>
<sequence length="283" mass="32540">MPSIKIAFKSLQAKLKPAKATDNKDPKPSFITRVFRKELKTSVLDADPVRISREVCPDLTASPTSTAAFSPLLNSSSSPTVTSSTPPSPTPNPKYRRRLTSEEVKKIERWAREPPKIRMRPVKPAPSLLKSIFLTPPPHLAPVPKDFEKRAEHLAKLREKKQQSAHVQHLIRMKAQKQQRRGELQVKGMIEAIARELFEERLRFEEERRAIIAEKDEEIERRDVEIEKRDAEIEELSDVAGKLVEEYGRMAELWKEESQRKDELLHEYRLQLAANVLGYGDLQ</sequence>
<proteinExistence type="predicted"/>
<gene>
    <name evidence="2" type="ORF">NEOLEDRAFT_1182927</name>
</gene>
<feature type="compositionally biased region" description="Low complexity" evidence="1">
    <location>
        <begin position="70"/>
        <end position="85"/>
    </location>
</feature>
<protein>
    <submittedName>
        <fullName evidence="2">Uncharacterized protein</fullName>
    </submittedName>
</protein>
<dbReference type="EMBL" id="KV425628">
    <property type="protein sequence ID" value="KZT19998.1"/>
    <property type="molecule type" value="Genomic_DNA"/>
</dbReference>
<dbReference type="OrthoDB" id="3328037at2759"/>
<feature type="region of interest" description="Disordered" evidence="1">
    <location>
        <begin position="56"/>
        <end position="101"/>
    </location>
</feature>
<accession>A0A165NRE5</accession>
<name>A0A165NRE5_9AGAM</name>